<evidence type="ECO:0000259" key="4">
    <source>
        <dbReference type="Pfam" id="PF01712"/>
    </source>
</evidence>
<dbReference type="PIRSF" id="PIRSF000705">
    <property type="entry name" value="DNK"/>
    <property type="match status" value="1"/>
</dbReference>
<dbReference type="OrthoDB" id="9776634at2"/>
<feature type="binding site" evidence="2">
    <location>
        <position position="109"/>
    </location>
    <ligand>
        <name>substrate</name>
    </ligand>
</feature>
<keyword evidence="3" id="KW-0067">ATP-binding</keyword>
<protein>
    <submittedName>
        <fullName evidence="5">Deoxyadenosine/deoxycytidine kinase</fullName>
    </submittedName>
</protein>
<evidence type="ECO:0000256" key="2">
    <source>
        <dbReference type="PIRSR" id="PIRSR000705-2"/>
    </source>
</evidence>
<keyword evidence="3" id="KW-0547">Nucleotide-binding</keyword>
<feature type="domain" description="Deoxynucleoside kinase" evidence="4">
    <location>
        <begin position="3"/>
        <end position="223"/>
    </location>
</feature>
<dbReference type="Proteomes" id="UP000219452">
    <property type="component" value="Unassembled WGS sequence"/>
</dbReference>
<sequence length="230" mass="26364">MHIAITGNIGAGKTTLAEQLAAYYGWEVLYEAVEGNPYLADFYSNMPRWSFNLQIYFLNSRFLQVKRIIDIQAANQHQTFQSGSGGFSLTQSGSGSRHTVVQDRTIYEDAAIFARNLYVSGDMSERDYNTYSQLFANMMSLVRPPDLMIYLRASLPKLREQIKKRGRLFEQSISNEYLGNLNQLYEEFITSYKLGPLLILDVDTLDYAKHPTDFEYVVEQINSRFEGKPA</sequence>
<reference evidence="6" key="1">
    <citation type="submission" date="2017-09" db="EMBL/GenBank/DDBJ databases">
        <authorList>
            <person name="Varghese N."/>
            <person name="Submissions S."/>
        </authorList>
    </citation>
    <scope>NUCLEOTIDE SEQUENCE [LARGE SCALE GENOMIC DNA]</scope>
    <source>
        <strain evidence="6">DSM 29961</strain>
    </source>
</reference>
<proteinExistence type="predicted"/>
<keyword evidence="6" id="KW-1185">Reference proteome</keyword>
<dbReference type="InterPro" id="IPR050566">
    <property type="entry name" value="Deoxyribonucleoside_kinase"/>
</dbReference>
<gene>
    <name evidence="5" type="ORF">SAMN06269250_1692</name>
</gene>
<dbReference type="InterPro" id="IPR002624">
    <property type="entry name" value="DCK/DGK"/>
</dbReference>
<dbReference type="GO" id="GO:0005524">
    <property type="term" value="F:ATP binding"/>
    <property type="evidence" value="ECO:0007669"/>
    <property type="project" value="UniProtKB-KW"/>
</dbReference>
<dbReference type="GO" id="GO:0005737">
    <property type="term" value="C:cytoplasm"/>
    <property type="evidence" value="ECO:0007669"/>
    <property type="project" value="TreeGrafter"/>
</dbReference>
<feature type="binding site" evidence="3">
    <location>
        <begin position="7"/>
        <end position="15"/>
    </location>
    <ligand>
        <name>ATP</name>
        <dbReference type="ChEBI" id="CHEBI:30616"/>
    </ligand>
</feature>
<feature type="active site" description="Proton acceptor" evidence="1">
    <location>
        <position position="103"/>
    </location>
</feature>
<dbReference type="RefSeq" id="WP_097125304.1">
    <property type="nucleotide sequence ID" value="NZ_OCNH01000001.1"/>
</dbReference>
<evidence type="ECO:0000256" key="3">
    <source>
        <dbReference type="PIRSR" id="PIRSR000705-3"/>
    </source>
</evidence>
<feature type="binding site" evidence="2">
    <location>
        <position position="104"/>
    </location>
    <ligand>
        <name>substrate</name>
    </ligand>
</feature>
<evidence type="ECO:0000313" key="5">
    <source>
        <dbReference type="EMBL" id="SOD81154.1"/>
    </source>
</evidence>
<name>A0A286FE94_9BACT</name>
<keyword evidence="5" id="KW-0808">Transferase</keyword>
<dbReference type="SUPFAM" id="SSF52540">
    <property type="entry name" value="P-loop containing nucleoside triphosphate hydrolases"/>
    <property type="match status" value="1"/>
</dbReference>
<dbReference type="InterPro" id="IPR031314">
    <property type="entry name" value="DNK_dom"/>
</dbReference>
<dbReference type="AlphaFoldDB" id="A0A286FE94"/>
<feature type="binding site" evidence="2">
    <location>
        <position position="170"/>
    </location>
    <ligand>
        <name>substrate</name>
    </ligand>
</feature>
<dbReference type="CDD" id="cd01673">
    <property type="entry name" value="dNK"/>
    <property type="match status" value="1"/>
</dbReference>
<dbReference type="Pfam" id="PF01712">
    <property type="entry name" value="dNK"/>
    <property type="match status" value="1"/>
</dbReference>
<feature type="binding site" evidence="2">
    <location>
        <position position="54"/>
    </location>
    <ligand>
        <name>substrate</name>
    </ligand>
</feature>
<dbReference type="GO" id="GO:0019136">
    <property type="term" value="F:deoxynucleoside kinase activity"/>
    <property type="evidence" value="ECO:0007669"/>
    <property type="project" value="InterPro"/>
</dbReference>
<dbReference type="InterPro" id="IPR027417">
    <property type="entry name" value="P-loop_NTPase"/>
</dbReference>
<organism evidence="5 6">
    <name type="scientific">Spirosoma fluviale</name>
    <dbReference type="NCBI Taxonomy" id="1597977"/>
    <lineage>
        <taxon>Bacteria</taxon>
        <taxon>Pseudomonadati</taxon>
        <taxon>Bacteroidota</taxon>
        <taxon>Cytophagia</taxon>
        <taxon>Cytophagales</taxon>
        <taxon>Cytophagaceae</taxon>
        <taxon>Spirosoma</taxon>
    </lineage>
</organism>
<dbReference type="PANTHER" id="PTHR10513:SF35">
    <property type="entry name" value="DEOXYADENOSINE KINASE"/>
    <property type="match status" value="1"/>
</dbReference>
<dbReference type="PANTHER" id="PTHR10513">
    <property type="entry name" value="DEOXYNUCLEOSIDE KINASE"/>
    <property type="match status" value="1"/>
</dbReference>
<accession>A0A286FE94</accession>
<feature type="binding site" evidence="2">
    <location>
        <position position="31"/>
    </location>
    <ligand>
        <name>substrate</name>
    </ligand>
</feature>
<keyword evidence="5" id="KW-0418">Kinase</keyword>
<dbReference type="EMBL" id="OCNH01000001">
    <property type="protein sequence ID" value="SOD81154.1"/>
    <property type="molecule type" value="Genomic_DNA"/>
</dbReference>
<evidence type="ECO:0000313" key="6">
    <source>
        <dbReference type="Proteomes" id="UP000219452"/>
    </source>
</evidence>
<dbReference type="Gene3D" id="3.40.50.300">
    <property type="entry name" value="P-loop containing nucleotide triphosphate hydrolases"/>
    <property type="match status" value="1"/>
</dbReference>
<feature type="binding site" evidence="2">
    <location>
        <position position="43"/>
    </location>
    <ligand>
        <name>substrate</name>
    </ligand>
</feature>
<evidence type="ECO:0000256" key="1">
    <source>
        <dbReference type="PIRSR" id="PIRSR000705-1"/>
    </source>
</evidence>